<keyword evidence="2" id="KW-0560">Oxidoreductase</keyword>
<reference evidence="4 5" key="1">
    <citation type="submission" date="2020-07" db="EMBL/GenBank/DDBJ databases">
        <title>Alkalicella. sp. LB2 genome.</title>
        <authorList>
            <person name="Postec A."/>
            <person name="Quemeneur M."/>
        </authorList>
    </citation>
    <scope>NUCLEOTIDE SEQUENCE [LARGE SCALE GENOMIC DNA]</scope>
    <source>
        <strain evidence="4 5">LB2</strain>
    </source>
</reference>
<accession>A0A7G9WC71</accession>
<evidence type="ECO:0000313" key="4">
    <source>
        <dbReference type="EMBL" id="QNO16283.1"/>
    </source>
</evidence>
<dbReference type="Proteomes" id="UP000516160">
    <property type="component" value="Chromosome"/>
</dbReference>
<evidence type="ECO:0000313" key="5">
    <source>
        <dbReference type="Proteomes" id="UP000516160"/>
    </source>
</evidence>
<keyword evidence="5" id="KW-1185">Reference proteome</keyword>
<feature type="domain" description="FAD/NAD(P)-binding" evidence="3">
    <location>
        <begin position="2"/>
        <end position="269"/>
    </location>
</feature>
<sequence>MYDIAIIGAGPAGLSAAINCKIRNKNVVIFGGAIESTDLLKASHMDNYLGFPDSTGIVLQEKFLQHVAKFSIEIKKEKILAIYDYGDQFQLTTKEGEYISRGLIIATGIPKTKTVEGERELLGKGVGYCATCDGPLYKGKIVAIVADTEEGEEECEFLSELCSKVYYIPKYKQEIEFKSDNIEILYEKVERVIGEKKVEALKLETRTLELDGVFFLKKNVPPSQLITDLRIENKFIGVDRNMATNIAGIFAAGDCTGKPFQVAKAVGEGTVAGLSCVSYIDKLKKSN</sequence>
<dbReference type="PANTHER" id="PTHR48105">
    <property type="entry name" value="THIOREDOXIN REDUCTASE 1-RELATED-RELATED"/>
    <property type="match status" value="1"/>
</dbReference>
<dbReference type="Pfam" id="PF07992">
    <property type="entry name" value="Pyr_redox_2"/>
    <property type="match status" value="1"/>
</dbReference>
<dbReference type="AlphaFoldDB" id="A0A7G9WC71"/>
<dbReference type="Gene3D" id="3.50.50.60">
    <property type="entry name" value="FAD/NAD(P)-binding domain"/>
    <property type="match status" value="2"/>
</dbReference>
<evidence type="ECO:0000256" key="2">
    <source>
        <dbReference type="ARBA" id="ARBA00023002"/>
    </source>
</evidence>
<proteinExistence type="predicted"/>
<dbReference type="InterPro" id="IPR036188">
    <property type="entry name" value="FAD/NAD-bd_sf"/>
</dbReference>
<dbReference type="KEGG" id="acae:HYG86_16645"/>
<keyword evidence="1" id="KW-0285">Flavoprotein</keyword>
<organism evidence="4 5">
    <name type="scientific">Alkalicella caledoniensis</name>
    <dbReference type="NCBI Taxonomy" id="2731377"/>
    <lineage>
        <taxon>Bacteria</taxon>
        <taxon>Bacillati</taxon>
        <taxon>Bacillota</taxon>
        <taxon>Clostridia</taxon>
        <taxon>Eubacteriales</taxon>
        <taxon>Proteinivoracaceae</taxon>
        <taxon>Alkalicella</taxon>
    </lineage>
</organism>
<dbReference type="InterPro" id="IPR050097">
    <property type="entry name" value="Ferredoxin-NADP_redctase_2"/>
</dbReference>
<dbReference type="PRINTS" id="PR00469">
    <property type="entry name" value="PNDRDTASEII"/>
</dbReference>
<dbReference type="EMBL" id="CP058559">
    <property type="protein sequence ID" value="QNO16283.1"/>
    <property type="molecule type" value="Genomic_DNA"/>
</dbReference>
<evidence type="ECO:0000259" key="3">
    <source>
        <dbReference type="Pfam" id="PF07992"/>
    </source>
</evidence>
<name>A0A7G9WC71_ALKCA</name>
<dbReference type="PRINTS" id="PR00368">
    <property type="entry name" value="FADPNR"/>
</dbReference>
<dbReference type="GO" id="GO:0016491">
    <property type="term" value="F:oxidoreductase activity"/>
    <property type="evidence" value="ECO:0007669"/>
    <property type="project" value="UniProtKB-KW"/>
</dbReference>
<dbReference type="InterPro" id="IPR023753">
    <property type="entry name" value="FAD/NAD-binding_dom"/>
</dbReference>
<dbReference type="SUPFAM" id="SSF51905">
    <property type="entry name" value="FAD/NAD(P)-binding domain"/>
    <property type="match status" value="1"/>
</dbReference>
<evidence type="ECO:0000256" key="1">
    <source>
        <dbReference type="ARBA" id="ARBA00022630"/>
    </source>
</evidence>
<protein>
    <submittedName>
        <fullName evidence="4">NAD(P)/FAD-dependent oxidoreductase</fullName>
    </submittedName>
</protein>
<dbReference type="RefSeq" id="WP_213166674.1">
    <property type="nucleotide sequence ID" value="NZ_CP058559.1"/>
</dbReference>
<gene>
    <name evidence="4" type="ORF">HYG86_16645</name>
</gene>